<organism evidence="2 3">
    <name type="scientific">Candidatus Aquirickettsiella gammari</name>
    <dbReference type="NCBI Taxonomy" id="2016198"/>
    <lineage>
        <taxon>Bacteria</taxon>
        <taxon>Pseudomonadati</taxon>
        <taxon>Pseudomonadota</taxon>
        <taxon>Gammaproteobacteria</taxon>
        <taxon>Legionellales</taxon>
        <taxon>Coxiellaceae</taxon>
        <taxon>Candidatus Aquirickettsiella</taxon>
    </lineage>
</organism>
<dbReference type="Pfam" id="PF00023">
    <property type="entry name" value="Ank"/>
    <property type="match status" value="1"/>
</dbReference>
<dbReference type="SUPFAM" id="SSF53335">
    <property type="entry name" value="S-adenosyl-L-methionine-dependent methyltransferases"/>
    <property type="match status" value="1"/>
</dbReference>
<dbReference type="InterPro" id="IPR036770">
    <property type="entry name" value="Ankyrin_rpt-contain_sf"/>
</dbReference>
<proteinExistence type="predicted"/>
<feature type="repeat" description="ANK" evidence="1">
    <location>
        <begin position="48"/>
        <end position="92"/>
    </location>
</feature>
<gene>
    <name evidence="2" type="ORF">CFE62_004540</name>
</gene>
<evidence type="ECO:0000256" key="1">
    <source>
        <dbReference type="PROSITE-ProRule" id="PRU00023"/>
    </source>
</evidence>
<dbReference type="Proteomes" id="UP000226429">
    <property type="component" value="Unassembled WGS sequence"/>
</dbReference>
<dbReference type="InterPro" id="IPR002110">
    <property type="entry name" value="Ankyrin_rpt"/>
</dbReference>
<dbReference type="InterPro" id="IPR029063">
    <property type="entry name" value="SAM-dependent_MTases_sf"/>
</dbReference>
<dbReference type="Gene3D" id="3.40.50.150">
    <property type="entry name" value="Vaccinia Virus protein VP39"/>
    <property type="match status" value="1"/>
</dbReference>
<name>A0A370CHM7_9COXI</name>
<dbReference type="EMBL" id="NMOS02000011">
    <property type="protein sequence ID" value="RDH40283.1"/>
    <property type="molecule type" value="Genomic_DNA"/>
</dbReference>
<evidence type="ECO:0000313" key="3">
    <source>
        <dbReference type="Proteomes" id="UP000226429"/>
    </source>
</evidence>
<reference evidence="2 3" key="1">
    <citation type="journal article" date="2017" name="Int. J. Syst. Evol. Microbiol.">
        <title>Aquarickettsiella crustaci n. gen. n. sp. (Gammaproteobacteria: Legionellales: Coxiellaceae); a bacterial pathogen of the freshwater crustacean: Gammarus fossarum (Malacostraca: Amphipoda).</title>
        <authorList>
            <person name="Bojko J."/>
            <person name="Dunn A.M."/>
            <person name="Stebbing P.D."/>
            <person name="Van Aerle R."/>
            <person name="Bacela-Spychalska K."/>
            <person name="Bean T.P."/>
            <person name="Stentiford G.D."/>
        </authorList>
    </citation>
    <scope>NUCLEOTIDE SEQUENCE [LARGE SCALE GENOMIC DNA]</scope>
    <source>
        <strain evidence="2">RA15029</strain>
    </source>
</reference>
<keyword evidence="3" id="KW-1185">Reference proteome</keyword>
<dbReference type="PROSITE" id="PS50088">
    <property type="entry name" value="ANK_REPEAT"/>
    <property type="match status" value="1"/>
</dbReference>
<protein>
    <submittedName>
        <fullName evidence="2">Ankyrin repeat domain-containing protein</fullName>
    </submittedName>
</protein>
<evidence type="ECO:0000313" key="2">
    <source>
        <dbReference type="EMBL" id="RDH40283.1"/>
    </source>
</evidence>
<comment type="caution">
    <text evidence="2">The sequence shown here is derived from an EMBL/GenBank/DDBJ whole genome shotgun (WGS) entry which is preliminary data.</text>
</comment>
<sequence length="366" mass="41098">MLRTHLRDDELLLRQEAARGDYKKVKAILDRNKERNADSFNINSCSSNGNTALHWACSKFIEQKVKGSEEKEHPKVIALLIKCGADHNIKNKSSKKPFNLLAINTPENHSQTGATAGNIDIFSLINILSKAKIEKVVFQSEKLSGESPLATHFHSIIDDLKLMEFFPLEVVKKPGAFTILSLPCGLSSEIVPLLNYFKPFIPNKSIKYIGIDQNSSTIEYNKAKYEAYENVSFICADASDHKAIRKKIVASSIDIGIVRNVNFTKNKDNFCIIINKVLPDLIKPGCPLLMTFQKREELNKCNEETELSSNFGKLARGKNYYESEEASYISAERIENITLTLDPDRYGIILNSSKTNAVQEQLSHGL</sequence>
<keyword evidence="1" id="KW-0040">ANK repeat</keyword>
<dbReference type="AlphaFoldDB" id="A0A370CHM7"/>
<accession>A0A370CHM7</accession>
<dbReference type="Gene3D" id="1.25.40.20">
    <property type="entry name" value="Ankyrin repeat-containing domain"/>
    <property type="match status" value="1"/>
</dbReference>
<reference evidence="2 3" key="2">
    <citation type="journal article" date="2018" name="J. Invertebr. Pathol.">
        <title>'Candidatus Aquirickettsiella gammari' (Gammaproteobacteria: Legionellales: Coxiellaceae): A bacterial pathogen of the freshwater crustacean Gammarus fossarum (Malacostraca: Amphipoda).</title>
        <authorList>
            <person name="Bojko J."/>
            <person name="Dunn A.M."/>
            <person name="Stebbing P.D."/>
            <person name="van Aerle R."/>
            <person name="Bacela-Spychalska K."/>
            <person name="Bean T.P."/>
            <person name="Urrutia A."/>
            <person name="Stentiford G.D."/>
        </authorList>
    </citation>
    <scope>NUCLEOTIDE SEQUENCE [LARGE SCALE GENOMIC DNA]</scope>
    <source>
        <strain evidence="2">RA15029</strain>
    </source>
</reference>
<dbReference type="SMART" id="SM00248">
    <property type="entry name" value="ANK"/>
    <property type="match status" value="2"/>
</dbReference>
<dbReference type="SUPFAM" id="SSF48403">
    <property type="entry name" value="Ankyrin repeat"/>
    <property type="match status" value="1"/>
</dbReference>